<accession>A0A0P1LZP8</accession>
<dbReference type="OrthoDB" id="1652165at2"/>
<dbReference type="RefSeq" id="WP_075432598.1">
    <property type="nucleotide sequence ID" value="NZ_CZVL01000007.1"/>
</dbReference>
<accession>A0A0P1P7I8</accession>
<accession>A0A0P1MVN0</accession>
<keyword evidence="1" id="KW-0732">Signal</keyword>
<protein>
    <submittedName>
        <fullName evidence="3">Por secretion system C-terminal sorting domain-containing protein</fullName>
    </submittedName>
</protein>
<dbReference type="InterPro" id="IPR012334">
    <property type="entry name" value="Pectin_lyas_fold"/>
</dbReference>
<dbReference type="Gene3D" id="2.60.40.10">
    <property type="entry name" value="Immunoglobulins"/>
    <property type="match status" value="1"/>
</dbReference>
<evidence type="ECO:0000256" key="1">
    <source>
        <dbReference type="SAM" id="SignalP"/>
    </source>
</evidence>
<dbReference type="InterPro" id="IPR013783">
    <property type="entry name" value="Ig-like_fold"/>
</dbReference>
<accession>A0A0P1MCU1</accession>
<dbReference type="InterPro" id="IPR011050">
    <property type="entry name" value="Pectin_lyase_fold/virulence"/>
</dbReference>
<evidence type="ECO:0000313" key="3">
    <source>
        <dbReference type="EMBL" id="CUU07415.1"/>
    </source>
</evidence>
<reference evidence="3 4" key="1">
    <citation type="submission" date="2015-11" db="EMBL/GenBank/DDBJ databases">
        <authorList>
            <person name="Zhang Y."/>
            <person name="Guo Z."/>
        </authorList>
    </citation>
    <scope>NUCLEOTIDE SEQUENCE [LARGE SCALE GENOMIC DNA]</scope>
    <source>
        <strain evidence="3">JGI-4</strain>
    </source>
</reference>
<evidence type="ECO:0000259" key="2">
    <source>
        <dbReference type="Pfam" id="PF18962"/>
    </source>
</evidence>
<dbReference type="STRING" id="1633631.GCA_001442925_01809"/>
<evidence type="ECO:0000313" key="4">
    <source>
        <dbReference type="Proteomes" id="UP000182011"/>
    </source>
</evidence>
<dbReference type="AlphaFoldDB" id="A0A0P1LM77"/>
<organism evidence="3 4">
    <name type="scientific">Candidatus Kryptonium thompsonii</name>
    <dbReference type="NCBI Taxonomy" id="1633631"/>
    <lineage>
        <taxon>Bacteria</taxon>
        <taxon>Pseudomonadati</taxon>
        <taxon>Candidatus Kryptoniota</taxon>
        <taxon>Candidatus Kryptonium</taxon>
    </lineage>
</organism>
<feature type="signal peptide" evidence="1">
    <location>
        <begin position="1"/>
        <end position="18"/>
    </location>
</feature>
<dbReference type="EMBL" id="FAOP01000006">
    <property type="protein sequence ID" value="CUU07415.1"/>
    <property type="molecule type" value="Genomic_DNA"/>
</dbReference>
<feature type="domain" description="Secretion system C-terminal sorting" evidence="2">
    <location>
        <begin position="807"/>
        <end position="882"/>
    </location>
</feature>
<proteinExistence type="predicted"/>
<dbReference type="Pfam" id="PF18962">
    <property type="entry name" value="Por_Secre_tail"/>
    <property type="match status" value="1"/>
</dbReference>
<dbReference type="Gene3D" id="2.60.40.4070">
    <property type="match status" value="1"/>
</dbReference>
<accession>A0A0P1LM77</accession>
<dbReference type="Proteomes" id="UP000182011">
    <property type="component" value="Unassembled WGS sequence"/>
</dbReference>
<dbReference type="NCBIfam" id="TIGR04183">
    <property type="entry name" value="Por_Secre_tail"/>
    <property type="match status" value="1"/>
</dbReference>
<gene>
    <name evidence="3" type="ORF">JGI4_01814</name>
</gene>
<dbReference type="SUPFAM" id="SSF51126">
    <property type="entry name" value="Pectin lyase-like"/>
    <property type="match status" value="1"/>
</dbReference>
<feature type="chain" id="PRO_5010208684" evidence="1">
    <location>
        <begin position="19"/>
        <end position="885"/>
    </location>
</feature>
<dbReference type="InterPro" id="IPR026444">
    <property type="entry name" value="Secre_tail"/>
</dbReference>
<dbReference type="Gene3D" id="2.160.20.10">
    <property type="entry name" value="Single-stranded right-handed beta-helix, Pectin lyase-like"/>
    <property type="match status" value="1"/>
</dbReference>
<accession>A0A0S4N848</accession>
<sequence length="885" mass="95140">MRKAILFLTLFLYTISFTQTPMSGTYYIGDPGTKPGGGDPEFTTLFAACSTLTANGINGPVIMYFTQSKTYIEPTDVYLGVNGTSSTNTITFKPYYGVVCTLSFTSTQIRSSGIDGHWVIGTNNYNVQTSLIPTHYVTIDGSNSDGGTSKDLTILGAATSGQKSVIRVFGNNDYITIKNCIIINRSSSASSTAPIQFTNRNDGTNNYTPDYYTIDNNTLESLSGNGGLGLFLSNSGTPTVGMTGVTISNNIISHRGTRGIMCNYVNDANIYGNTISADMQMASAAGAGIWLSTGTSASGTFNIYNNRFTNLRFLNNTAGVSNGYIAIDNQLASPKVVNIYNNFITGFVTTSAVSNSKIYGIRHISTSTSNIYFNTIVLPEMVDMSNFGSSFIAGIAFATAATPEASPSGTVNIKNNIIISNETSMKTWGIRRVGTSGTFNSDYNNIYFVPSDSNFTGFWNNTNQKTLADWQSASGKDANSVSKNVTFVSGTDLHLSGSSIKDPDLVGTPISGITTDIDGNTRHSTYPFKGADEGQLPIVSAQKVFDNGGTSTNPGAQNYPVLAINFTVDDGYARLAGLTVRKFLNAGGTLAGDAEVSVEAWNDVNGNNQADSGEELGSGTFSSNVATINFSTSQTITPGPGLRILLTIDVDPSADPSHWVALRVESPSDVNVTSPAEKSSTNYPLQNQQDISLPVQVVGISYEVSGATVKLRIRTQVESNEFLGFNIYRSDDGIKYVLVGSYSSNAELKAKGSSAFGAEYVFVDKGLSKSGKYYYRIEAVGKNDRRDLDIIEVNIEVPKKYVLYQNYPNPFNPSTTIAFELPVDSHVRLEIYNTAGQKVKEIFVGELPAGYHKFTVDGRDLSSGVYLYILRAGNFVDVKKMVLVK</sequence>
<name>A0A0P1LM77_9BACT</name>